<dbReference type="EC" id="2.7.13.3" evidence="3"/>
<comment type="catalytic activity">
    <reaction evidence="1">
        <text>ATP + protein L-histidine = ADP + protein N-phospho-L-histidine.</text>
        <dbReference type="EC" id="2.7.13.3"/>
    </reaction>
</comment>
<keyword evidence="11" id="KW-0472">Membrane</keyword>
<dbReference type="GO" id="GO:0030295">
    <property type="term" value="F:protein kinase activator activity"/>
    <property type="evidence" value="ECO:0007669"/>
    <property type="project" value="TreeGrafter"/>
</dbReference>
<dbReference type="Gene3D" id="3.30.450.20">
    <property type="entry name" value="PAS domain"/>
    <property type="match status" value="1"/>
</dbReference>
<dbReference type="AlphaFoldDB" id="A0A4D6BP45"/>
<feature type="domain" description="Histidine kinase" evidence="12">
    <location>
        <begin position="405"/>
        <end position="630"/>
    </location>
</feature>
<feature type="domain" description="HAMP" evidence="13">
    <location>
        <begin position="209"/>
        <end position="261"/>
    </location>
</feature>
<evidence type="ECO:0000313" key="14">
    <source>
        <dbReference type="EMBL" id="QBX88723.1"/>
    </source>
</evidence>
<keyword evidence="11" id="KW-0812">Transmembrane</keyword>
<dbReference type="GO" id="GO:0031969">
    <property type="term" value="C:chloroplast membrane"/>
    <property type="evidence" value="ECO:0007669"/>
    <property type="project" value="UniProtKB-SubCell"/>
</dbReference>
<dbReference type="InterPro" id="IPR035965">
    <property type="entry name" value="PAS-like_dom_sf"/>
</dbReference>
<keyword evidence="9" id="KW-0902">Two-component regulatory system</keyword>
<dbReference type="GO" id="GO:0000155">
    <property type="term" value="F:phosphorelay sensor kinase activity"/>
    <property type="evidence" value="ECO:0007669"/>
    <property type="project" value="InterPro"/>
</dbReference>
<evidence type="ECO:0000256" key="9">
    <source>
        <dbReference type="ARBA" id="ARBA00023012"/>
    </source>
</evidence>
<dbReference type="GeneID" id="40138891"/>
<dbReference type="Pfam" id="PF00672">
    <property type="entry name" value="HAMP"/>
    <property type="match status" value="1"/>
</dbReference>
<accession>A0A4D6BP45</accession>
<dbReference type="GO" id="GO:0005524">
    <property type="term" value="F:ATP binding"/>
    <property type="evidence" value="ECO:0007669"/>
    <property type="project" value="UniProtKB-KW"/>
</dbReference>
<dbReference type="PANTHER" id="PTHR42878:SF7">
    <property type="entry name" value="SENSOR HISTIDINE KINASE GLRK"/>
    <property type="match status" value="1"/>
</dbReference>
<evidence type="ECO:0000256" key="2">
    <source>
        <dbReference type="ARBA" id="ARBA00004508"/>
    </source>
</evidence>
<keyword evidence="4" id="KW-0597">Phosphoprotein</keyword>
<dbReference type="Gene3D" id="6.10.340.10">
    <property type="match status" value="1"/>
</dbReference>
<dbReference type="RefSeq" id="YP_009628940.1">
    <property type="nucleotide sequence ID" value="NC_042171.1"/>
</dbReference>
<dbReference type="InterPro" id="IPR036890">
    <property type="entry name" value="HATPase_C_sf"/>
</dbReference>
<keyword evidence="6" id="KW-0547">Nucleotide-binding</keyword>
<organism evidence="14">
    <name type="scientific">Balbiania investiens</name>
    <dbReference type="NCBI Taxonomy" id="111861"/>
    <lineage>
        <taxon>Eukaryota</taxon>
        <taxon>Rhodophyta</taxon>
        <taxon>Florideophyceae</taxon>
        <taxon>Nemaliophycidae</taxon>
        <taxon>Balbianiales</taxon>
        <taxon>Balbianiaceae</taxon>
        <taxon>Balbiania</taxon>
    </lineage>
</organism>
<dbReference type="InterPro" id="IPR003660">
    <property type="entry name" value="HAMP_dom"/>
</dbReference>
<evidence type="ECO:0000256" key="6">
    <source>
        <dbReference type="ARBA" id="ARBA00022741"/>
    </source>
</evidence>
<dbReference type="Gene3D" id="3.30.565.10">
    <property type="entry name" value="Histidine kinase-like ATPase, C-terminal domain"/>
    <property type="match status" value="1"/>
</dbReference>
<dbReference type="SUPFAM" id="SSF55874">
    <property type="entry name" value="ATPase domain of HSP90 chaperone/DNA topoisomerase II/histidine kinase"/>
    <property type="match status" value="1"/>
</dbReference>
<dbReference type="InterPro" id="IPR036097">
    <property type="entry name" value="HisK_dim/P_sf"/>
</dbReference>
<protein>
    <recommendedName>
        <fullName evidence="10">Uncharacterized sensor-like histidine kinase ycf26</fullName>
        <ecNumber evidence="3">2.7.13.3</ecNumber>
    </recommendedName>
</protein>
<dbReference type="SUPFAM" id="SSF47384">
    <property type="entry name" value="Homodimeric domain of signal transducing histidine kinase"/>
    <property type="match status" value="1"/>
</dbReference>
<feature type="transmembrane region" description="Helical" evidence="11">
    <location>
        <begin position="21"/>
        <end position="41"/>
    </location>
</feature>
<keyword evidence="7" id="KW-0418">Kinase</keyword>
<evidence type="ECO:0000259" key="13">
    <source>
        <dbReference type="PROSITE" id="PS50885"/>
    </source>
</evidence>
<comment type="subcellular location">
    <subcellularLocation>
        <location evidence="2">Plastid</location>
        <location evidence="2">Chloroplast membrane</location>
        <topology evidence="2">Multi-pass membrane protein</topology>
    </subcellularLocation>
</comment>
<dbReference type="PROSITE" id="PS50109">
    <property type="entry name" value="HIS_KIN"/>
    <property type="match status" value="1"/>
</dbReference>
<dbReference type="Gene3D" id="1.10.287.130">
    <property type="match status" value="1"/>
</dbReference>
<dbReference type="SUPFAM" id="SSF55785">
    <property type="entry name" value="PYP-like sensor domain (PAS domain)"/>
    <property type="match status" value="1"/>
</dbReference>
<dbReference type="Pfam" id="PF02518">
    <property type="entry name" value="HATPase_c"/>
    <property type="match status" value="1"/>
</dbReference>
<dbReference type="InterPro" id="IPR004358">
    <property type="entry name" value="Sig_transdc_His_kin-like_C"/>
</dbReference>
<dbReference type="GO" id="GO:0007234">
    <property type="term" value="P:osmosensory signaling via phosphorelay pathway"/>
    <property type="evidence" value="ECO:0007669"/>
    <property type="project" value="TreeGrafter"/>
</dbReference>
<geneLocation type="plastid" evidence="14"/>
<keyword evidence="8" id="KW-0067">ATP-binding</keyword>
<dbReference type="InterPro" id="IPR003594">
    <property type="entry name" value="HATPase_dom"/>
</dbReference>
<dbReference type="EMBL" id="MH026108">
    <property type="protein sequence ID" value="QBX88723.1"/>
    <property type="molecule type" value="Genomic_DNA"/>
</dbReference>
<dbReference type="CDD" id="cd06225">
    <property type="entry name" value="HAMP"/>
    <property type="match status" value="1"/>
</dbReference>
<evidence type="ECO:0000259" key="12">
    <source>
        <dbReference type="PROSITE" id="PS50109"/>
    </source>
</evidence>
<evidence type="ECO:0000256" key="4">
    <source>
        <dbReference type="ARBA" id="ARBA00022553"/>
    </source>
</evidence>
<evidence type="ECO:0000256" key="10">
    <source>
        <dbReference type="ARBA" id="ARBA00069102"/>
    </source>
</evidence>
<dbReference type="InterPro" id="IPR005467">
    <property type="entry name" value="His_kinase_dom"/>
</dbReference>
<dbReference type="SUPFAM" id="SSF158472">
    <property type="entry name" value="HAMP domain-like"/>
    <property type="match status" value="1"/>
</dbReference>
<evidence type="ECO:0000256" key="1">
    <source>
        <dbReference type="ARBA" id="ARBA00000085"/>
    </source>
</evidence>
<dbReference type="PROSITE" id="PS50885">
    <property type="entry name" value="HAMP"/>
    <property type="match status" value="1"/>
</dbReference>
<dbReference type="SMART" id="SM00388">
    <property type="entry name" value="HisKA"/>
    <property type="match status" value="1"/>
</dbReference>
<keyword evidence="11" id="KW-1133">Transmembrane helix</keyword>
<evidence type="ECO:0000256" key="3">
    <source>
        <dbReference type="ARBA" id="ARBA00012438"/>
    </source>
</evidence>
<gene>
    <name evidence="14" type="primary">dfr</name>
</gene>
<evidence type="ECO:0000256" key="5">
    <source>
        <dbReference type="ARBA" id="ARBA00022679"/>
    </source>
</evidence>
<reference evidence="14" key="1">
    <citation type="journal article" date="2019" name="Phycologia">
        <title>Chloroplast and mitochondrial genomes of Balbiania investiens (Balbianiales, Nemaliophycidae).</title>
        <authorList>
            <person name="Evans J.R."/>
            <person name="StAmour N."/>
            <person name="Verbruggen H."/>
            <person name="Salomaki E.D."/>
            <person name="Vis M.L."/>
        </authorList>
    </citation>
    <scope>NUCLEOTIDE SEQUENCE</scope>
</reference>
<dbReference type="PANTHER" id="PTHR42878">
    <property type="entry name" value="TWO-COMPONENT HISTIDINE KINASE"/>
    <property type="match status" value="1"/>
</dbReference>
<dbReference type="Pfam" id="PF00512">
    <property type="entry name" value="HisKA"/>
    <property type="match status" value="1"/>
</dbReference>
<dbReference type="CDD" id="cd00082">
    <property type="entry name" value="HisKA"/>
    <property type="match status" value="1"/>
</dbReference>
<dbReference type="FunFam" id="1.10.287.130:FF:000001">
    <property type="entry name" value="Two-component sensor histidine kinase"/>
    <property type="match status" value="1"/>
</dbReference>
<dbReference type="PRINTS" id="PR00344">
    <property type="entry name" value="BCTRLSENSOR"/>
</dbReference>
<dbReference type="GO" id="GO:0000156">
    <property type="term" value="F:phosphorelay response regulator activity"/>
    <property type="evidence" value="ECO:0007669"/>
    <property type="project" value="TreeGrafter"/>
</dbReference>
<evidence type="ECO:0000256" key="8">
    <source>
        <dbReference type="ARBA" id="ARBA00022840"/>
    </source>
</evidence>
<dbReference type="SMART" id="SM00304">
    <property type="entry name" value="HAMP"/>
    <property type="match status" value="1"/>
</dbReference>
<keyword evidence="5" id="KW-0808">Transferase</keyword>
<dbReference type="InterPro" id="IPR050351">
    <property type="entry name" value="BphY/WalK/GraS-like"/>
</dbReference>
<dbReference type="SMART" id="SM00387">
    <property type="entry name" value="HATPase_c"/>
    <property type="match status" value="1"/>
</dbReference>
<evidence type="ECO:0000256" key="7">
    <source>
        <dbReference type="ARBA" id="ARBA00022777"/>
    </source>
</evidence>
<sequence>MIKIFQVLRSQWHNINIQARLMAFITLAIAICMSSATFWVLTSIRQKAILTESHVTRDISLLCTTPLLAAIEQKSIVDLSIIAEKIYLNVSSLRYLILLDVSGQVYFSFPEYVCDIQDLLSISQDLLTYSSKSSLFYKPIAKYAFLLKDPVIDMVVPLVKDGYTYGSLDIGINSNPRIAYSSFAVQKITIVIFVSMWGIVMLTSLFHSLTISIPVQELLFGIQRIAKGDFTARINFPLEGELGNLILYFNEMAEKLECYEKKNIEQLISEQSKLETLVSIITDGVILLDKELRIIFINHSASQTFKAFRYGMVGTHFASYLSSRINEKLFPILNRMVQSNYIDNSYSETQEIALIIDYEASRTFRFILTTVFDPDRGVLTGIAIIMQDISKEIELNEAKAQFISNVSHELRTPLFNIRSFLETLSEYNESLSSKQKIEFLDIATQETLRLTCLVNDVLELSRLESDVQYAIDNIDLTEMISSIVQTSQLRAINKKVKLSFQICPKILGTNGYYILLTQVISNLIGNALKFTQLDGRILIKVYSLNLSKINQDYDRIRIEVIDEGSGISLCDQSRIFERFVRIENNIHTLEGTGLGLSIVKNIVEKHQSNIYLYSESGIGSSFWFDLSLIQQKN</sequence>
<proteinExistence type="predicted"/>
<dbReference type="InterPro" id="IPR003661">
    <property type="entry name" value="HisK_dim/P_dom"/>
</dbReference>
<name>A0A4D6BP45_9FLOR</name>
<keyword evidence="14" id="KW-0934">Plastid</keyword>
<evidence type="ECO:0000256" key="11">
    <source>
        <dbReference type="SAM" id="Phobius"/>
    </source>
</evidence>